<comment type="caution">
    <text evidence="1">The sequence shown here is derived from an EMBL/GenBank/DDBJ whole genome shotgun (WGS) entry which is preliminary data.</text>
</comment>
<reference evidence="2" key="1">
    <citation type="journal article" date="2019" name="Int. J. Syst. Evol. Microbiol.">
        <title>The Global Catalogue of Microorganisms (GCM) 10K type strain sequencing project: providing services to taxonomists for standard genome sequencing and annotation.</title>
        <authorList>
            <consortium name="The Broad Institute Genomics Platform"/>
            <consortium name="The Broad Institute Genome Sequencing Center for Infectious Disease"/>
            <person name="Wu L."/>
            <person name="Ma J."/>
        </authorList>
    </citation>
    <scope>NUCLEOTIDE SEQUENCE [LARGE SCALE GENOMIC DNA]</scope>
    <source>
        <strain evidence="2">CCUG 61889</strain>
    </source>
</reference>
<proteinExistence type="predicted"/>
<evidence type="ECO:0000313" key="1">
    <source>
        <dbReference type="EMBL" id="MFC3884229.1"/>
    </source>
</evidence>
<name>A0ABV8B3V3_9BACI</name>
<accession>A0ABV8B3V3</accession>
<evidence type="ECO:0000313" key="2">
    <source>
        <dbReference type="Proteomes" id="UP001595752"/>
    </source>
</evidence>
<keyword evidence="2" id="KW-1185">Reference proteome</keyword>
<gene>
    <name evidence="1" type="ORF">ACFOU2_12305</name>
</gene>
<dbReference type="Proteomes" id="UP001595752">
    <property type="component" value="Unassembled WGS sequence"/>
</dbReference>
<protein>
    <submittedName>
        <fullName evidence="1">Uncharacterized protein</fullName>
    </submittedName>
</protein>
<organism evidence="1 2">
    <name type="scientific">Bacillus songklensis</name>
    <dbReference type="NCBI Taxonomy" id="1069116"/>
    <lineage>
        <taxon>Bacteria</taxon>
        <taxon>Bacillati</taxon>
        <taxon>Bacillota</taxon>
        <taxon>Bacilli</taxon>
        <taxon>Bacillales</taxon>
        <taxon>Bacillaceae</taxon>
        <taxon>Bacillus</taxon>
    </lineage>
</organism>
<sequence>MELLTGKPFFGFMGRSETTERLGAGARQFQHAPYTFLQSEKAAVFLNSGFLR</sequence>
<dbReference type="EMBL" id="JBHRZT010000052">
    <property type="protein sequence ID" value="MFC3884229.1"/>
    <property type="molecule type" value="Genomic_DNA"/>
</dbReference>